<evidence type="ECO:0000313" key="1">
    <source>
        <dbReference type="EMBL" id="AIW03577.1"/>
    </source>
</evidence>
<reference evidence="1 2" key="1">
    <citation type="submission" date="2014-07" db="EMBL/GenBank/DDBJ databases">
        <title>Complete Genome of Bacillus megaterium Myophage Moonbeam.</title>
        <authorList>
            <person name="Cadungog J.N."/>
            <person name="Khatemi B.E."/>
            <person name="Hernandez A.C."/>
            <person name="Everett G.F.K."/>
        </authorList>
    </citation>
    <scope>NUCLEOTIDE SEQUENCE [LARGE SCALE GENOMIC DNA]</scope>
</reference>
<keyword evidence="2" id="KW-1185">Reference proteome</keyword>
<proteinExistence type="predicted"/>
<name>A0A0A0RNI9_9CAUD</name>
<dbReference type="EMBL" id="KM236246">
    <property type="protein sequence ID" value="AIW03577.1"/>
    <property type="molecule type" value="Genomic_DNA"/>
</dbReference>
<accession>A0A0A0RNI9</accession>
<dbReference type="OrthoDB" id="32049at10239"/>
<evidence type="ECO:0000313" key="2">
    <source>
        <dbReference type="Proteomes" id="UP000030207"/>
    </source>
</evidence>
<protein>
    <submittedName>
        <fullName evidence="1">Uncharacterized protein</fullName>
    </submittedName>
</protein>
<dbReference type="GeneID" id="24608154"/>
<dbReference type="RefSeq" id="YP_009151742.1">
    <property type="nucleotide sequence ID" value="NC_027374.1"/>
</dbReference>
<sequence length="201" mass="23806">MKFENHYLGMHYEAKKRDMIDRLWLWYQFNTEMFDKNLRSSHPSPNDPDSVIIRHPADKSLASRHADRLRQQMIDVAAIHDISVEELNDSKHYSSRLSMKEVINRYLSLMGTNGFDFIFTAFREQRRSIGESTTPILHDIKCACEECRYKKGEMFEAAHTRKPTEWVSEPSPELTIPTTRYVLMQRLSEDGQSVVYYYREM</sequence>
<dbReference type="KEGG" id="vg:24608154"/>
<organism evidence="1 2">
    <name type="scientific">Bacillus phage Moonbeam</name>
    <dbReference type="NCBI Taxonomy" id="1540091"/>
    <lineage>
        <taxon>Viruses</taxon>
        <taxon>Duplodnaviria</taxon>
        <taxon>Heunggongvirae</taxon>
        <taxon>Uroviricota</taxon>
        <taxon>Caudoviricetes</taxon>
        <taxon>Herelleviridae</taxon>
        <taxon>Bastillevirinae</taxon>
        <taxon>Moonbeamvirus</taxon>
        <taxon>Moonbeamvirus moonbeam</taxon>
    </lineage>
</organism>
<gene>
    <name evidence="1" type="ORF">CPT_Moonbeam179</name>
</gene>
<dbReference type="Proteomes" id="UP000030207">
    <property type="component" value="Segment"/>
</dbReference>